<accession>A0AA40APP8</accession>
<dbReference type="Proteomes" id="UP001172102">
    <property type="component" value="Unassembled WGS sequence"/>
</dbReference>
<keyword evidence="2" id="KW-1185">Reference proteome</keyword>
<dbReference type="EMBL" id="JAUKUA010000003">
    <property type="protein sequence ID" value="KAK0719711.1"/>
    <property type="molecule type" value="Genomic_DNA"/>
</dbReference>
<dbReference type="AlphaFoldDB" id="A0AA40APP8"/>
<evidence type="ECO:0008006" key="3">
    <source>
        <dbReference type="Google" id="ProtNLM"/>
    </source>
</evidence>
<organism evidence="1 2">
    <name type="scientific">Lasiosphaeris hirsuta</name>
    <dbReference type="NCBI Taxonomy" id="260670"/>
    <lineage>
        <taxon>Eukaryota</taxon>
        <taxon>Fungi</taxon>
        <taxon>Dikarya</taxon>
        <taxon>Ascomycota</taxon>
        <taxon>Pezizomycotina</taxon>
        <taxon>Sordariomycetes</taxon>
        <taxon>Sordariomycetidae</taxon>
        <taxon>Sordariales</taxon>
        <taxon>Lasiosphaeriaceae</taxon>
        <taxon>Lasiosphaeris</taxon>
    </lineage>
</organism>
<proteinExistence type="predicted"/>
<protein>
    <recommendedName>
        <fullName evidence="3">ABM domain-containing protein</fullName>
    </recommendedName>
</protein>
<evidence type="ECO:0000313" key="1">
    <source>
        <dbReference type="EMBL" id="KAK0719711.1"/>
    </source>
</evidence>
<comment type="caution">
    <text evidence="1">The sequence shown here is derived from an EMBL/GenBank/DDBJ whole genome shotgun (WGS) entry which is preliminary data.</text>
</comment>
<dbReference type="PANTHER" id="PTHR42052:SF1">
    <property type="entry name" value="ABM DOMAIN-CONTAINING PROTEIN"/>
    <property type="match status" value="1"/>
</dbReference>
<evidence type="ECO:0000313" key="2">
    <source>
        <dbReference type="Proteomes" id="UP001172102"/>
    </source>
</evidence>
<sequence length="196" mass="21817">MPVTELAFLQAKSATIDKVLVDSTKDAIAQVEDQSKLLIATKWDSVVAHVQWMQSEENKSSMGKLMGEFLTMEALGEFAMLHVEGELFGSTGINLLDSPVLNVERLFADGEKKEALIGKFSEVRGILEEFASQYAVSSGWREAAEAEEQEELVVISGWESVEKHNEFAQVPGFAKYNEITQLVAKADAKHYNKRFL</sequence>
<dbReference type="Gene3D" id="3.30.70.100">
    <property type="match status" value="1"/>
</dbReference>
<gene>
    <name evidence="1" type="ORF">B0H67DRAFT_643033</name>
</gene>
<dbReference type="PANTHER" id="PTHR42052">
    <property type="entry name" value="ABM DOMAIN-CONTAINING PROTEIN"/>
    <property type="match status" value="1"/>
</dbReference>
<reference evidence="1" key="1">
    <citation type="submission" date="2023-06" db="EMBL/GenBank/DDBJ databases">
        <title>Genome-scale phylogeny and comparative genomics of the fungal order Sordariales.</title>
        <authorList>
            <consortium name="Lawrence Berkeley National Laboratory"/>
            <person name="Hensen N."/>
            <person name="Bonometti L."/>
            <person name="Westerberg I."/>
            <person name="Brannstrom I.O."/>
            <person name="Guillou S."/>
            <person name="Cros-Aarteil S."/>
            <person name="Calhoun S."/>
            <person name="Haridas S."/>
            <person name="Kuo A."/>
            <person name="Mondo S."/>
            <person name="Pangilinan J."/>
            <person name="Riley R."/>
            <person name="Labutti K."/>
            <person name="Andreopoulos B."/>
            <person name="Lipzen A."/>
            <person name="Chen C."/>
            <person name="Yanf M."/>
            <person name="Daum C."/>
            <person name="Ng V."/>
            <person name="Clum A."/>
            <person name="Steindorff A."/>
            <person name="Ohm R."/>
            <person name="Martin F."/>
            <person name="Silar P."/>
            <person name="Natvig D."/>
            <person name="Lalanne C."/>
            <person name="Gautier V."/>
            <person name="Ament-Velasquez S.L."/>
            <person name="Kruys A."/>
            <person name="Hutchinson M.I."/>
            <person name="Powell A.J."/>
            <person name="Barry K."/>
            <person name="Miller A.N."/>
            <person name="Grigoriev I.V."/>
            <person name="Debuchy R."/>
            <person name="Gladieux P."/>
            <person name="Thoren M.H."/>
            <person name="Johannesson H."/>
        </authorList>
    </citation>
    <scope>NUCLEOTIDE SEQUENCE</scope>
    <source>
        <strain evidence="1">SMH4607-1</strain>
    </source>
</reference>
<name>A0AA40APP8_9PEZI</name>